<evidence type="ECO:0000313" key="1">
    <source>
        <dbReference type="EMBL" id="KAJ0105908.1"/>
    </source>
</evidence>
<name>A0ACC1C1H1_9ROSI</name>
<evidence type="ECO:0000313" key="2">
    <source>
        <dbReference type="Proteomes" id="UP001164250"/>
    </source>
</evidence>
<dbReference type="Proteomes" id="UP001164250">
    <property type="component" value="Chromosome 2"/>
</dbReference>
<sequence length="307" mass="35310">MAGGRMYTSGNCSGSGDGSSLCVLIQSQKGARSSQPLDSPFLSASTSSPFLGSRSMVSFEDIHLANGSNKSFFRPFEHDENGDEDFDETSLNPERKVQLAKDLGLQPRQVAIWFQNRRARWKTKRLEKDYDILQTSYNNLKADYDNLLKEKDKLKAEVVILTDKLHLKEKETGKTELCNVNQHIVTRSKYHKSLLLILHLRVKCQKFQLWLVNKKISVRREVTSLTQIAHITLMGFILHCWRLVIHLMFLNLTKSDLSQDEDDNLSKNFLPPYIFPKLEEADYSDPPTSSCNFGFPIEDHSFWPWSY</sequence>
<reference evidence="2" key="1">
    <citation type="journal article" date="2023" name="G3 (Bethesda)">
        <title>Genome assembly and association tests identify interacting loci associated with vigor, precocity, and sex in interspecific pistachio rootstocks.</title>
        <authorList>
            <person name="Palmer W."/>
            <person name="Jacygrad E."/>
            <person name="Sagayaradj S."/>
            <person name="Cavanaugh K."/>
            <person name="Han R."/>
            <person name="Bertier L."/>
            <person name="Beede B."/>
            <person name="Kafkas S."/>
            <person name="Golino D."/>
            <person name="Preece J."/>
            <person name="Michelmore R."/>
        </authorList>
    </citation>
    <scope>NUCLEOTIDE SEQUENCE [LARGE SCALE GENOMIC DNA]</scope>
</reference>
<keyword evidence="2" id="KW-1185">Reference proteome</keyword>
<gene>
    <name evidence="1" type="ORF">Patl1_17858</name>
</gene>
<comment type="caution">
    <text evidence="1">The sequence shown here is derived from an EMBL/GenBank/DDBJ whole genome shotgun (WGS) entry which is preliminary data.</text>
</comment>
<accession>A0ACC1C1H1</accession>
<dbReference type="EMBL" id="CM047898">
    <property type="protein sequence ID" value="KAJ0105908.1"/>
    <property type="molecule type" value="Genomic_DNA"/>
</dbReference>
<protein>
    <submittedName>
        <fullName evidence="1">Uncharacterized protein</fullName>
    </submittedName>
</protein>
<proteinExistence type="predicted"/>
<organism evidence="1 2">
    <name type="scientific">Pistacia atlantica</name>
    <dbReference type="NCBI Taxonomy" id="434234"/>
    <lineage>
        <taxon>Eukaryota</taxon>
        <taxon>Viridiplantae</taxon>
        <taxon>Streptophyta</taxon>
        <taxon>Embryophyta</taxon>
        <taxon>Tracheophyta</taxon>
        <taxon>Spermatophyta</taxon>
        <taxon>Magnoliopsida</taxon>
        <taxon>eudicotyledons</taxon>
        <taxon>Gunneridae</taxon>
        <taxon>Pentapetalae</taxon>
        <taxon>rosids</taxon>
        <taxon>malvids</taxon>
        <taxon>Sapindales</taxon>
        <taxon>Anacardiaceae</taxon>
        <taxon>Pistacia</taxon>
    </lineage>
</organism>